<dbReference type="EMBL" id="QUSF01003448">
    <property type="protein sequence ID" value="RLV63215.1"/>
    <property type="molecule type" value="Genomic_DNA"/>
</dbReference>
<feature type="region of interest" description="Disordered" evidence="1">
    <location>
        <begin position="100"/>
        <end position="130"/>
    </location>
</feature>
<feature type="compositionally biased region" description="Low complexity" evidence="1">
    <location>
        <begin position="16"/>
        <end position="27"/>
    </location>
</feature>
<gene>
    <name evidence="2" type="ORF">DV515_00018496</name>
    <name evidence="3" type="ORF">DV515_00018499</name>
</gene>
<keyword evidence="4" id="KW-1185">Reference proteome</keyword>
<proteinExistence type="predicted"/>
<evidence type="ECO:0000313" key="2">
    <source>
        <dbReference type="EMBL" id="RLV63214.1"/>
    </source>
</evidence>
<protein>
    <submittedName>
        <fullName evidence="2">Uncharacterized protein</fullName>
    </submittedName>
</protein>
<evidence type="ECO:0000256" key="1">
    <source>
        <dbReference type="SAM" id="MobiDB-lite"/>
    </source>
</evidence>
<feature type="compositionally biased region" description="Basic and acidic residues" evidence="1">
    <location>
        <begin position="106"/>
        <end position="119"/>
    </location>
</feature>
<accession>A0A3L8Q7B4</accession>
<feature type="compositionally biased region" description="Basic residues" evidence="1">
    <location>
        <begin position="1"/>
        <end position="11"/>
    </location>
</feature>
<dbReference type="AlphaFoldDB" id="A0A3L8Q7B4"/>
<sequence>TGRLPKEKKRCSPTALLPGKSGLLLPPRSQALAAEAGAVPPKTERQRAPPRELPARRLRPSLAERGEEASRPPARGPDLPPRPIPERLVSLRSARTRNSSLPCLEETPRGGDCCTREGQHPPYTQRCLRG</sequence>
<feature type="compositionally biased region" description="Basic and acidic residues" evidence="1">
    <location>
        <begin position="42"/>
        <end position="55"/>
    </location>
</feature>
<feature type="non-terminal residue" evidence="2">
    <location>
        <position position="1"/>
    </location>
</feature>
<feature type="compositionally biased region" description="Pro residues" evidence="1">
    <location>
        <begin position="74"/>
        <end position="83"/>
    </location>
</feature>
<name>A0A3L8Q7B4_CHLGU</name>
<organism evidence="2 4">
    <name type="scientific">Chloebia gouldiae</name>
    <name type="common">Gouldian finch</name>
    <name type="synonym">Erythrura gouldiae</name>
    <dbReference type="NCBI Taxonomy" id="44316"/>
    <lineage>
        <taxon>Eukaryota</taxon>
        <taxon>Metazoa</taxon>
        <taxon>Chordata</taxon>
        <taxon>Craniata</taxon>
        <taxon>Vertebrata</taxon>
        <taxon>Euteleostomi</taxon>
        <taxon>Archelosauria</taxon>
        <taxon>Archosauria</taxon>
        <taxon>Dinosauria</taxon>
        <taxon>Saurischia</taxon>
        <taxon>Theropoda</taxon>
        <taxon>Coelurosauria</taxon>
        <taxon>Aves</taxon>
        <taxon>Neognathae</taxon>
        <taxon>Neoaves</taxon>
        <taxon>Telluraves</taxon>
        <taxon>Australaves</taxon>
        <taxon>Passeriformes</taxon>
        <taxon>Passeroidea</taxon>
        <taxon>Passeridae</taxon>
        <taxon>Chloebia</taxon>
    </lineage>
</organism>
<comment type="caution">
    <text evidence="2">The sequence shown here is derived from an EMBL/GenBank/DDBJ whole genome shotgun (WGS) entry which is preliminary data.</text>
</comment>
<reference evidence="2 4" key="1">
    <citation type="journal article" date="2018" name="Proc. R. Soc. B">
        <title>A non-coding region near Follistatin controls head colour polymorphism in the Gouldian finch.</title>
        <authorList>
            <person name="Toomey M.B."/>
            <person name="Marques C.I."/>
            <person name="Andrade P."/>
            <person name="Araujo P.M."/>
            <person name="Sabatino S."/>
            <person name="Gazda M.A."/>
            <person name="Afonso S."/>
            <person name="Lopes R.J."/>
            <person name="Corbo J.C."/>
            <person name="Carneiro M."/>
        </authorList>
    </citation>
    <scope>NUCLEOTIDE SEQUENCE [LARGE SCALE GENOMIC DNA]</scope>
    <source>
        <strain evidence="2">Red01</strain>
        <tissue evidence="2">Muscle</tissue>
    </source>
</reference>
<dbReference type="Proteomes" id="UP000276834">
    <property type="component" value="Unassembled WGS sequence"/>
</dbReference>
<evidence type="ECO:0000313" key="3">
    <source>
        <dbReference type="EMBL" id="RLV63215.1"/>
    </source>
</evidence>
<evidence type="ECO:0000313" key="4">
    <source>
        <dbReference type="Proteomes" id="UP000276834"/>
    </source>
</evidence>
<feature type="region of interest" description="Disordered" evidence="1">
    <location>
        <begin position="1"/>
        <end position="86"/>
    </location>
</feature>
<reference evidence="2" key="2">
    <citation type="submission" date="2018-08" db="EMBL/GenBank/DDBJ databases">
        <authorList>
            <person name="Sabatino S.J."/>
        </authorList>
    </citation>
    <scope>NUCLEOTIDE SEQUENCE</scope>
    <source>
        <strain evidence="2">Red01</strain>
        <tissue evidence="2">Muscle</tissue>
    </source>
</reference>
<feature type="non-terminal residue" evidence="2">
    <location>
        <position position="130"/>
    </location>
</feature>
<dbReference type="EMBL" id="QUSF01003449">
    <property type="protein sequence ID" value="RLV63214.1"/>
    <property type="molecule type" value="Genomic_DNA"/>
</dbReference>